<dbReference type="PROSITE" id="PS00061">
    <property type="entry name" value="ADH_SHORT"/>
    <property type="match status" value="1"/>
</dbReference>
<name>A0A831RS39_9GAMM</name>
<dbReference type="GO" id="GO:0016491">
    <property type="term" value="F:oxidoreductase activity"/>
    <property type="evidence" value="ECO:0007669"/>
    <property type="project" value="UniProtKB-KW"/>
</dbReference>
<dbReference type="SUPFAM" id="SSF51735">
    <property type="entry name" value="NAD(P)-binding Rossmann-fold domains"/>
    <property type="match status" value="1"/>
</dbReference>
<evidence type="ECO:0000256" key="2">
    <source>
        <dbReference type="ARBA" id="ARBA00023002"/>
    </source>
</evidence>
<dbReference type="PRINTS" id="PR00081">
    <property type="entry name" value="GDHRDH"/>
</dbReference>
<dbReference type="InterPro" id="IPR020904">
    <property type="entry name" value="Sc_DH/Rdtase_CS"/>
</dbReference>
<protein>
    <submittedName>
        <fullName evidence="3">SDR family oxidoreductase</fullName>
    </submittedName>
</protein>
<dbReference type="Pfam" id="PF00106">
    <property type="entry name" value="adh_short"/>
    <property type="match status" value="1"/>
</dbReference>
<dbReference type="Gene3D" id="3.40.50.720">
    <property type="entry name" value="NAD(P)-binding Rossmann-like Domain"/>
    <property type="match status" value="1"/>
</dbReference>
<keyword evidence="2" id="KW-0560">Oxidoreductase</keyword>
<accession>A0A831RS39</accession>
<dbReference type="PANTHER" id="PTHR43976">
    <property type="entry name" value="SHORT CHAIN DEHYDROGENASE"/>
    <property type="match status" value="1"/>
</dbReference>
<dbReference type="InterPro" id="IPR036291">
    <property type="entry name" value="NAD(P)-bd_dom_sf"/>
</dbReference>
<dbReference type="NCBIfam" id="NF004649">
    <property type="entry name" value="PRK05993.1"/>
    <property type="match status" value="1"/>
</dbReference>
<evidence type="ECO:0000256" key="1">
    <source>
        <dbReference type="ARBA" id="ARBA00006484"/>
    </source>
</evidence>
<dbReference type="InterPro" id="IPR002347">
    <property type="entry name" value="SDR_fam"/>
</dbReference>
<comment type="caution">
    <text evidence="3">The sequence shown here is derived from an EMBL/GenBank/DDBJ whole genome shotgun (WGS) entry which is preliminary data.</text>
</comment>
<dbReference type="AlphaFoldDB" id="A0A831RS39"/>
<reference evidence="3" key="1">
    <citation type="journal article" date="2020" name="mSystems">
        <title>Genome- and Community-Level Interaction Insights into Carbon Utilization and Element Cycling Functions of Hydrothermarchaeota in Hydrothermal Sediment.</title>
        <authorList>
            <person name="Zhou Z."/>
            <person name="Liu Y."/>
            <person name="Xu W."/>
            <person name="Pan J."/>
            <person name="Luo Z.H."/>
            <person name="Li M."/>
        </authorList>
    </citation>
    <scope>NUCLEOTIDE SEQUENCE [LARGE SCALE GENOMIC DNA]</scope>
    <source>
        <strain evidence="3">HyVt-458</strain>
    </source>
</reference>
<dbReference type="EMBL" id="DRLF01000153">
    <property type="protein sequence ID" value="HEC06041.1"/>
    <property type="molecule type" value="Genomic_DNA"/>
</dbReference>
<dbReference type="CDD" id="cd05374">
    <property type="entry name" value="17beta-HSD-like_SDR_c"/>
    <property type="match status" value="1"/>
</dbReference>
<comment type="similarity">
    <text evidence="1">Belongs to the short-chain dehydrogenases/reductases (SDR) family.</text>
</comment>
<proteinExistence type="inferred from homology"/>
<sequence length="287" mass="31995">MPAPEANSTRSILITGCSSGIGLHVARGLRERSYRVFATARKEEDVERLQSEGFESLQLDLDDTQSIQEAVNTVLQRTGGKLYALFNNGAYGQAGAVEDLSRATLLAQLETNLLGWHDLTCRLIPAMRERGEGRIIQNSSVLGFAAMPYRGAYNCSKFALEGLTDTLRLELAGTGIHVSLIEPGPIRSRFRANAHAMFLKNIDWEHSCHTAQYRKQIERLQQEGDAAPFTLGPEAVLRKVIHALESSRPRPRYYVTFPTYLFGYLKRLLSTRMLDRLMLKASGGGKH</sequence>
<evidence type="ECO:0000313" key="3">
    <source>
        <dbReference type="EMBL" id="HEC06041.1"/>
    </source>
</evidence>
<organism evidence="3">
    <name type="scientific">Thiolapillus brandeum</name>
    <dbReference type="NCBI Taxonomy" id="1076588"/>
    <lineage>
        <taxon>Bacteria</taxon>
        <taxon>Pseudomonadati</taxon>
        <taxon>Pseudomonadota</taxon>
        <taxon>Gammaproteobacteria</taxon>
        <taxon>Chromatiales</taxon>
        <taxon>Sedimenticolaceae</taxon>
        <taxon>Thiolapillus</taxon>
    </lineage>
</organism>
<gene>
    <name evidence="3" type="ORF">ENJ12_04285</name>
</gene>
<dbReference type="Proteomes" id="UP000886339">
    <property type="component" value="Unassembled WGS sequence"/>
</dbReference>
<dbReference type="InterPro" id="IPR051911">
    <property type="entry name" value="SDR_oxidoreductase"/>
</dbReference>
<dbReference type="PANTHER" id="PTHR43976:SF16">
    <property type="entry name" value="SHORT-CHAIN DEHYDROGENASE_REDUCTASE FAMILY PROTEIN"/>
    <property type="match status" value="1"/>
</dbReference>